<keyword evidence="4 8" id="KW-0378">Hydrolase</keyword>
<evidence type="ECO:0000256" key="8">
    <source>
        <dbReference type="RuleBase" id="RU364100"/>
    </source>
</evidence>
<evidence type="ECO:0000256" key="1">
    <source>
        <dbReference type="ARBA" id="ARBA00008136"/>
    </source>
</evidence>
<reference evidence="9 10" key="1">
    <citation type="submission" date="2014-12" db="EMBL/GenBank/DDBJ databases">
        <title>Draft Genome Sequence of Pseudoalteromonas luteoviolacea HI1.</title>
        <authorList>
            <person name="Asahina A.Y."/>
            <person name="Hadfield M.G."/>
        </authorList>
    </citation>
    <scope>NUCLEOTIDE SEQUENCE [LARGE SCALE GENOMIC DNA]</scope>
    <source>
        <strain evidence="9 10">HI1</strain>
    </source>
</reference>
<dbReference type="EMBL" id="JWIC01000004">
    <property type="protein sequence ID" value="KID58304.1"/>
    <property type="molecule type" value="Genomic_DNA"/>
</dbReference>
<dbReference type="PANTHER" id="PTHR13604:SF0">
    <property type="entry name" value="ABASIC SITE PROCESSING PROTEIN HMCES"/>
    <property type="match status" value="1"/>
</dbReference>
<protein>
    <recommendedName>
        <fullName evidence="8">Abasic site processing protein</fullName>
        <ecNumber evidence="8">3.4.-.-</ecNumber>
    </recommendedName>
</protein>
<evidence type="ECO:0000256" key="6">
    <source>
        <dbReference type="ARBA" id="ARBA00023125"/>
    </source>
</evidence>
<evidence type="ECO:0000256" key="7">
    <source>
        <dbReference type="ARBA" id="ARBA00023239"/>
    </source>
</evidence>
<comment type="caution">
    <text evidence="9">The sequence shown here is derived from an EMBL/GenBank/DDBJ whole genome shotgun (WGS) entry which is preliminary data.</text>
</comment>
<dbReference type="GO" id="GO:0003697">
    <property type="term" value="F:single-stranded DNA binding"/>
    <property type="evidence" value="ECO:0007669"/>
    <property type="project" value="InterPro"/>
</dbReference>
<evidence type="ECO:0000256" key="5">
    <source>
        <dbReference type="ARBA" id="ARBA00023124"/>
    </source>
</evidence>
<dbReference type="InterPro" id="IPR003738">
    <property type="entry name" value="SRAP"/>
</dbReference>
<evidence type="ECO:0000313" key="10">
    <source>
        <dbReference type="Proteomes" id="UP000031327"/>
    </source>
</evidence>
<dbReference type="OrthoDB" id="6192129at2"/>
<accession>A0A0C1MML6</accession>
<sequence length="231" mass="26518">MCGRLNITDDPFVIQILLDLGIKDPHKNMLFSRFKRATDKVSIVYQDNHERKVAEATWWLLLTQTQTGFKPSKYTSFNSRYDKLNVKNSAAYHPYRYHRCIVVAKGFGETQSISGKAPLYHDFQALNGALCFAGLYKKWHHPITDQHVISCSIITLAPHPKLMPFHNKASPFILPQQPALLNAWLDSSFYDVSYFSDLLQPHLPNTLIAQQIDKPSQCNPMSEEIIIERDI</sequence>
<dbReference type="GO" id="GO:0106300">
    <property type="term" value="P:protein-DNA covalent cross-linking repair"/>
    <property type="evidence" value="ECO:0007669"/>
    <property type="project" value="InterPro"/>
</dbReference>
<dbReference type="Proteomes" id="UP000031327">
    <property type="component" value="Unassembled WGS sequence"/>
</dbReference>
<keyword evidence="3" id="KW-0227">DNA damage</keyword>
<dbReference type="RefSeq" id="WP_039608598.1">
    <property type="nucleotide sequence ID" value="NZ_JWIC01000004.1"/>
</dbReference>
<dbReference type="SUPFAM" id="SSF143081">
    <property type="entry name" value="BB1717-like"/>
    <property type="match status" value="1"/>
</dbReference>
<dbReference type="Pfam" id="PF02586">
    <property type="entry name" value="SRAP"/>
    <property type="match status" value="1"/>
</dbReference>
<keyword evidence="7" id="KW-0456">Lyase</keyword>
<proteinExistence type="inferred from homology"/>
<dbReference type="GO" id="GO:0016829">
    <property type="term" value="F:lyase activity"/>
    <property type="evidence" value="ECO:0007669"/>
    <property type="project" value="UniProtKB-KW"/>
</dbReference>
<dbReference type="Gene3D" id="3.90.1680.10">
    <property type="entry name" value="SOS response associated peptidase-like"/>
    <property type="match status" value="1"/>
</dbReference>
<dbReference type="PANTHER" id="PTHR13604">
    <property type="entry name" value="DC12-RELATED"/>
    <property type="match status" value="1"/>
</dbReference>
<dbReference type="GO" id="GO:0006508">
    <property type="term" value="P:proteolysis"/>
    <property type="evidence" value="ECO:0007669"/>
    <property type="project" value="UniProtKB-KW"/>
</dbReference>
<evidence type="ECO:0000256" key="4">
    <source>
        <dbReference type="ARBA" id="ARBA00022801"/>
    </source>
</evidence>
<gene>
    <name evidence="9" type="ORF">JF50_06415</name>
</gene>
<keyword evidence="5" id="KW-0190">Covalent protein-DNA linkage</keyword>
<name>A0A0C1MML6_9GAMM</name>
<evidence type="ECO:0000313" key="9">
    <source>
        <dbReference type="EMBL" id="KID58304.1"/>
    </source>
</evidence>
<evidence type="ECO:0000256" key="3">
    <source>
        <dbReference type="ARBA" id="ARBA00022763"/>
    </source>
</evidence>
<dbReference type="GO" id="GO:0008233">
    <property type="term" value="F:peptidase activity"/>
    <property type="evidence" value="ECO:0007669"/>
    <property type="project" value="UniProtKB-KW"/>
</dbReference>
<evidence type="ECO:0000256" key="2">
    <source>
        <dbReference type="ARBA" id="ARBA00022670"/>
    </source>
</evidence>
<keyword evidence="6" id="KW-0238">DNA-binding</keyword>
<organism evidence="9 10">
    <name type="scientific">Pseudoalteromonas luteoviolacea</name>
    <dbReference type="NCBI Taxonomy" id="43657"/>
    <lineage>
        <taxon>Bacteria</taxon>
        <taxon>Pseudomonadati</taxon>
        <taxon>Pseudomonadota</taxon>
        <taxon>Gammaproteobacteria</taxon>
        <taxon>Alteromonadales</taxon>
        <taxon>Pseudoalteromonadaceae</taxon>
        <taxon>Pseudoalteromonas</taxon>
    </lineage>
</organism>
<dbReference type="AlphaFoldDB" id="A0A0C1MML6"/>
<dbReference type="InterPro" id="IPR036590">
    <property type="entry name" value="SRAP-like"/>
</dbReference>
<keyword evidence="2 8" id="KW-0645">Protease</keyword>
<dbReference type="EC" id="3.4.-.-" evidence="8"/>
<comment type="similarity">
    <text evidence="1 8">Belongs to the SOS response-associated peptidase family.</text>
</comment>